<dbReference type="Pfam" id="PF12874">
    <property type="entry name" value="zf-met"/>
    <property type="match status" value="1"/>
</dbReference>
<keyword evidence="5" id="KW-0677">Repeat</keyword>
<evidence type="ECO:0000256" key="6">
    <source>
        <dbReference type="ARBA" id="ARBA00022771"/>
    </source>
</evidence>
<feature type="compositionally biased region" description="Acidic residues" evidence="9">
    <location>
        <begin position="162"/>
        <end position="172"/>
    </location>
</feature>
<comment type="subcellular location">
    <subcellularLocation>
        <location evidence="1">Cytoplasm</location>
    </subcellularLocation>
</comment>
<dbReference type="SMART" id="SM00355">
    <property type="entry name" value="ZnF_C2H2"/>
    <property type="match status" value="3"/>
</dbReference>
<feature type="compositionally biased region" description="Polar residues" evidence="9">
    <location>
        <begin position="148"/>
        <end position="161"/>
    </location>
</feature>
<dbReference type="GO" id="GO:0008270">
    <property type="term" value="F:zinc ion binding"/>
    <property type="evidence" value="ECO:0007669"/>
    <property type="project" value="UniProtKB-KW"/>
</dbReference>
<keyword evidence="4" id="KW-0479">Metal-binding</keyword>
<evidence type="ECO:0000313" key="12">
    <source>
        <dbReference type="Proteomes" id="UP000193685"/>
    </source>
</evidence>
<feature type="region of interest" description="Disordered" evidence="9">
    <location>
        <begin position="148"/>
        <end position="179"/>
    </location>
</feature>
<evidence type="ECO:0000256" key="8">
    <source>
        <dbReference type="ARBA" id="ARBA00034126"/>
    </source>
</evidence>
<gene>
    <name evidence="11" type="ORF">BCR37DRAFT_404991</name>
</gene>
<evidence type="ECO:0000256" key="5">
    <source>
        <dbReference type="ARBA" id="ARBA00022737"/>
    </source>
</evidence>
<dbReference type="GO" id="GO:0042273">
    <property type="term" value="P:ribosomal large subunit biogenesis"/>
    <property type="evidence" value="ECO:0007669"/>
    <property type="project" value="TreeGrafter"/>
</dbReference>
<evidence type="ECO:0000259" key="10">
    <source>
        <dbReference type="PROSITE" id="PS00028"/>
    </source>
</evidence>
<dbReference type="InterPro" id="IPR003604">
    <property type="entry name" value="Matrin/U1-like-C_Znf_C2H2"/>
</dbReference>
<keyword evidence="7" id="KW-0862">Zinc</keyword>
<evidence type="ECO:0000256" key="4">
    <source>
        <dbReference type="ARBA" id="ARBA00022723"/>
    </source>
</evidence>
<dbReference type="AlphaFoldDB" id="A0A1Y2F7N6"/>
<dbReference type="GeneID" id="63788672"/>
<dbReference type="InterPro" id="IPR013087">
    <property type="entry name" value="Znf_C2H2_type"/>
</dbReference>
<dbReference type="OrthoDB" id="19329at2759"/>
<feature type="domain" description="C2H2-type" evidence="10">
    <location>
        <begin position="22"/>
        <end position="44"/>
    </location>
</feature>
<organism evidence="11 12">
    <name type="scientific">Protomyces lactucae-debilis</name>
    <dbReference type="NCBI Taxonomy" id="2754530"/>
    <lineage>
        <taxon>Eukaryota</taxon>
        <taxon>Fungi</taxon>
        <taxon>Dikarya</taxon>
        <taxon>Ascomycota</taxon>
        <taxon>Taphrinomycotina</taxon>
        <taxon>Taphrinomycetes</taxon>
        <taxon>Taphrinales</taxon>
        <taxon>Protomycetaceae</taxon>
        <taxon>Protomyces</taxon>
    </lineage>
</organism>
<dbReference type="RefSeq" id="XP_040724015.1">
    <property type="nucleotide sequence ID" value="XM_040872073.1"/>
</dbReference>
<dbReference type="InterPro" id="IPR036236">
    <property type="entry name" value="Znf_C2H2_sf"/>
</dbReference>
<sequence length="448" mass="50511">MEDPVLQHTVDASQRQGGGFTCQTCSVAFHTPDLQRTHYQSDWHRYNLKRRVADLTSVSATTFAEKVLAQKSLAATTAERANFAERCGPCGKVYYSENAYANHLGSKKHKEAVRAALAGREVGEGSEDGSHVESAFTFGTSIEPSQASIYESSTASPAPETQQEESPSEDAEGLTKAEEEQIRKKLENAVKLPIGECLFCRTVQKDEDEVEALAANVTHMIKMHSLFLPEQDYLVDLRGLIEYLQTKVAVGNFCLACNKGFRNLEACRAHMASTSHRRIAYSTEEEQMELSDYYDFSSTWEGIPERDDGEWSDVEGDLEEGDEEAYDSDDTIDSAHLGPVEEDFELRLPSGAVAGHRSLQRYYRQNLRGRDPFAERGGAAVHKAIMDRTQQVRQELVNTSIAGVDKGRKDWSRKHIATFQDMRIREDFKTRTMYRNNNQKHYRDPLLQ</sequence>
<protein>
    <submittedName>
        <fullName evidence="11">C2H2 type zinc-finger-domain-containing protein</fullName>
    </submittedName>
</protein>
<dbReference type="GO" id="GO:0030687">
    <property type="term" value="C:preribosome, large subunit precursor"/>
    <property type="evidence" value="ECO:0007669"/>
    <property type="project" value="TreeGrafter"/>
</dbReference>
<evidence type="ECO:0000256" key="7">
    <source>
        <dbReference type="ARBA" id="ARBA00022833"/>
    </source>
</evidence>
<proteinExistence type="inferred from homology"/>
<dbReference type="InterPro" id="IPR040025">
    <property type="entry name" value="Znf622/Rei1/Reh1"/>
</dbReference>
<dbReference type="SMART" id="SM00451">
    <property type="entry name" value="ZnF_U1"/>
    <property type="match status" value="3"/>
</dbReference>
<name>A0A1Y2F7N6_PROLT</name>
<comment type="similarity">
    <text evidence="8">Belongs to the REI1 family.</text>
</comment>
<dbReference type="PROSITE" id="PS00028">
    <property type="entry name" value="ZINC_FINGER_C2H2_1"/>
    <property type="match status" value="2"/>
</dbReference>
<dbReference type="GO" id="GO:0005737">
    <property type="term" value="C:cytoplasm"/>
    <property type="evidence" value="ECO:0007669"/>
    <property type="project" value="UniProtKB-SubCell"/>
</dbReference>
<evidence type="ECO:0000313" key="11">
    <source>
        <dbReference type="EMBL" id="ORY79881.1"/>
    </source>
</evidence>
<dbReference type="GO" id="GO:0003676">
    <property type="term" value="F:nucleic acid binding"/>
    <property type="evidence" value="ECO:0007669"/>
    <property type="project" value="InterPro"/>
</dbReference>
<dbReference type="Proteomes" id="UP000193685">
    <property type="component" value="Unassembled WGS sequence"/>
</dbReference>
<reference evidence="11 12" key="1">
    <citation type="submission" date="2016-07" db="EMBL/GenBank/DDBJ databases">
        <title>Pervasive Adenine N6-methylation of Active Genes in Fungi.</title>
        <authorList>
            <consortium name="DOE Joint Genome Institute"/>
            <person name="Mondo S.J."/>
            <person name="Dannebaum R.O."/>
            <person name="Kuo R.C."/>
            <person name="Labutti K."/>
            <person name="Haridas S."/>
            <person name="Kuo A."/>
            <person name="Salamov A."/>
            <person name="Ahrendt S.R."/>
            <person name="Lipzen A."/>
            <person name="Sullivan W."/>
            <person name="Andreopoulos W.B."/>
            <person name="Clum A."/>
            <person name="Lindquist E."/>
            <person name="Daum C."/>
            <person name="Ramamoorthy G.K."/>
            <person name="Gryganskyi A."/>
            <person name="Culley D."/>
            <person name="Magnuson J.K."/>
            <person name="James T.Y."/>
            <person name="O'Malley M.A."/>
            <person name="Stajich J.E."/>
            <person name="Spatafora J.W."/>
            <person name="Visel A."/>
            <person name="Grigoriev I.V."/>
        </authorList>
    </citation>
    <scope>NUCLEOTIDE SEQUENCE [LARGE SCALE GENOMIC DNA]</scope>
    <source>
        <strain evidence="11 12">12-1054</strain>
    </source>
</reference>
<dbReference type="Pfam" id="PF12756">
    <property type="entry name" value="zf-C2H2_2"/>
    <property type="match status" value="1"/>
</dbReference>
<evidence type="ECO:0000256" key="9">
    <source>
        <dbReference type="SAM" id="MobiDB-lite"/>
    </source>
</evidence>
<dbReference type="PANTHER" id="PTHR13182:SF8">
    <property type="entry name" value="CYTOPLASMIC 60S SUBUNIT BIOGENESIS FACTOR ZNF622"/>
    <property type="match status" value="1"/>
</dbReference>
<dbReference type="EMBL" id="MCFI01000014">
    <property type="protein sequence ID" value="ORY79881.1"/>
    <property type="molecule type" value="Genomic_DNA"/>
</dbReference>
<keyword evidence="6 11" id="KW-0863">Zinc-finger</keyword>
<dbReference type="STRING" id="56484.A0A1Y2F7N6"/>
<feature type="domain" description="C2H2-type" evidence="10">
    <location>
        <begin position="87"/>
        <end position="109"/>
    </location>
</feature>
<evidence type="ECO:0000256" key="2">
    <source>
        <dbReference type="ARBA" id="ARBA00022490"/>
    </source>
</evidence>
<accession>A0A1Y2F7N6</accession>
<evidence type="ECO:0000256" key="3">
    <source>
        <dbReference type="ARBA" id="ARBA00022517"/>
    </source>
</evidence>
<comment type="caution">
    <text evidence="11">The sequence shown here is derived from an EMBL/GenBank/DDBJ whole genome shotgun (WGS) entry which is preliminary data.</text>
</comment>
<evidence type="ECO:0000256" key="1">
    <source>
        <dbReference type="ARBA" id="ARBA00004496"/>
    </source>
</evidence>
<dbReference type="SUPFAM" id="SSF57667">
    <property type="entry name" value="beta-beta-alpha zinc fingers"/>
    <property type="match status" value="3"/>
</dbReference>
<keyword evidence="2" id="KW-0963">Cytoplasm</keyword>
<dbReference type="OMA" id="WTQTQQQ"/>
<keyword evidence="12" id="KW-1185">Reference proteome</keyword>
<keyword evidence="3" id="KW-0690">Ribosome biogenesis</keyword>
<dbReference type="InterPro" id="IPR041661">
    <property type="entry name" value="ZN622/Rei1/Reh1_Znf-C2H2"/>
</dbReference>
<dbReference type="PANTHER" id="PTHR13182">
    <property type="entry name" value="ZINC FINGER PROTEIN 622"/>
    <property type="match status" value="1"/>
</dbReference>